<proteinExistence type="predicted"/>
<organism evidence="4 5">
    <name type="scientific">Dactylosporangium vinaceum</name>
    <dbReference type="NCBI Taxonomy" id="53362"/>
    <lineage>
        <taxon>Bacteria</taxon>
        <taxon>Bacillati</taxon>
        <taxon>Actinomycetota</taxon>
        <taxon>Actinomycetes</taxon>
        <taxon>Micromonosporales</taxon>
        <taxon>Micromonosporaceae</taxon>
        <taxon>Dactylosporangium</taxon>
    </lineage>
</organism>
<gene>
    <name evidence="4" type="ORF">ACFFTR_36705</name>
</gene>
<evidence type="ECO:0000259" key="3">
    <source>
        <dbReference type="Pfam" id="PF13439"/>
    </source>
</evidence>
<keyword evidence="2 4" id="KW-0808">Transferase</keyword>
<feature type="domain" description="Glycosyltransferase subfamily 4-like N-terminal" evidence="3">
    <location>
        <begin position="21"/>
        <end position="178"/>
    </location>
</feature>
<dbReference type="SUPFAM" id="SSF53756">
    <property type="entry name" value="UDP-Glycosyltransferase/glycogen phosphorylase"/>
    <property type="match status" value="1"/>
</dbReference>
<accession>A0ABV5MIK5</accession>
<reference evidence="4 5" key="1">
    <citation type="submission" date="2024-09" db="EMBL/GenBank/DDBJ databases">
        <authorList>
            <person name="Sun Q."/>
            <person name="Mori K."/>
        </authorList>
    </citation>
    <scope>NUCLEOTIDE SEQUENCE [LARGE SCALE GENOMIC DNA]</scope>
    <source>
        <strain evidence="4 5">JCM 3307</strain>
    </source>
</reference>
<dbReference type="Gene3D" id="3.40.50.2000">
    <property type="entry name" value="Glycogen Phosphorylase B"/>
    <property type="match status" value="2"/>
</dbReference>
<dbReference type="Pfam" id="PF13692">
    <property type="entry name" value="Glyco_trans_1_4"/>
    <property type="match status" value="1"/>
</dbReference>
<dbReference type="GO" id="GO:0016757">
    <property type="term" value="F:glycosyltransferase activity"/>
    <property type="evidence" value="ECO:0007669"/>
    <property type="project" value="UniProtKB-KW"/>
</dbReference>
<evidence type="ECO:0000313" key="4">
    <source>
        <dbReference type="EMBL" id="MFB9448659.1"/>
    </source>
</evidence>
<dbReference type="InterPro" id="IPR050194">
    <property type="entry name" value="Glycosyltransferase_grp1"/>
</dbReference>
<name>A0ABV5MIK5_9ACTN</name>
<keyword evidence="1 4" id="KW-0328">Glycosyltransferase</keyword>
<dbReference type="RefSeq" id="WP_223101270.1">
    <property type="nucleotide sequence ID" value="NZ_CP061913.1"/>
</dbReference>
<dbReference type="EMBL" id="JBHMCA010000058">
    <property type="protein sequence ID" value="MFB9448659.1"/>
    <property type="molecule type" value="Genomic_DNA"/>
</dbReference>
<dbReference type="PANTHER" id="PTHR45947">
    <property type="entry name" value="SULFOQUINOVOSYL TRANSFERASE SQD2"/>
    <property type="match status" value="1"/>
</dbReference>
<evidence type="ECO:0000256" key="2">
    <source>
        <dbReference type="ARBA" id="ARBA00022679"/>
    </source>
</evidence>
<keyword evidence="5" id="KW-1185">Reference proteome</keyword>
<dbReference type="PANTHER" id="PTHR45947:SF3">
    <property type="entry name" value="SULFOQUINOVOSYL TRANSFERASE SQD2"/>
    <property type="match status" value="1"/>
</dbReference>
<dbReference type="InterPro" id="IPR028098">
    <property type="entry name" value="Glyco_trans_4-like_N"/>
</dbReference>
<dbReference type="Proteomes" id="UP001589608">
    <property type="component" value="Unassembled WGS sequence"/>
</dbReference>
<dbReference type="Pfam" id="PF13439">
    <property type="entry name" value="Glyco_transf_4"/>
    <property type="match status" value="1"/>
</dbReference>
<comment type="caution">
    <text evidence="4">The sequence shown here is derived from an EMBL/GenBank/DDBJ whole genome shotgun (WGS) entry which is preliminary data.</text>
</comment>
<dbReference type="EC" id="2.4.-.-" evidence="4"/>
<protein>
    <submittedName>
        <fullName evidence="4">Glycosyltransferase</fullName>
        <ecNumber evidence="4">2.4.-.-</ecNumber>
    </submittedName>
</protein>
<evidence type="ECO:0000256" key="1">
    <source>
        <dbReference type="ARBA" id="ARBA00022676"/>
    </source>
</evidence>
<evidence type="ECO:0000313" key="5">
    <source>
        <dbReference type="Proteomes" id="UP001589608"/>
    </source>
</evidence>
<sequence>MNVAAASPGLNVLHVAQPTTGGVARVVISLVRTQMSAGWPVVVACPPGELADLVSAGGGSWMRWDSTRQPGSSLLGEIRALRRIVAACRPDLVHLHSSKAGLIGRLCLRRQLPTVFQPHAWSFAAVGGPLSVMASGWERLAVRWSDLTLYCSRAEQADGQRAGVAGPGRVVLNGVDLASFPAPTEHERAAARAAFGLDDRAPVAVVVGRGCRQKGQDVAIAAWPRVRRHFPDALLLLAGSDVDPLHDPDAGVLALGPRRDVRQVFVAADLVLSPSRWEGLSLALLEGMACARATVATEVAGSREALLGPAANLSAGGALIPPDDVDALAGAVLTRFRHRDLLAAEGDAARRRVEERFTEPGTARSINDAYRMVLHDIGR</sequence>